<name>E3KUA4_PUCGT</name>
<dbReference type="GO" id="GO:0031267">
    <property type="term" value="F:small GTPase binding"/>
    <property type="evidence" value="ECO:0007669"/>
    <property type="project" value="InterPro"/>
</dbReference>
<dbReference type="EMBL" id="DS178309">
    <property type="protein sequence ID" value="EFP87879.2"/>
    <property type="molecule type" value="Genomic_DNA"/>
</dbReference>
<protein>
    <submittedName>
        <fullName evidence="3">Uncharacterized protein</fullName>
    </submittedName>
</protein>
<sequence length="390" mass="43026">MPQICPFAWTWRKYTQLRVPNPPFTEALQAGSPSKSFRGRAIQASEFGEIPYYYIHANLRLPVTKLQPLPHHPISSKISTSKSLDEGPPLPDHLTTQLAMANPYSSVTVFDAEESSKTVPADNLAFQDFSQNAPSDAGRPGQGTVRGNVYDPDAELQQRLAGSQSWFSIDAYSPYFDVETKTVLERCWRTMYPKDDYVEVVLAGQPDLYGPFWLPTTLIFILFFASSLSGALTSYLHSQSYDYDFSKLSMAVGLVYVYALALPACIWAAMRYWAGVEGRTIPEIINLYGYGLTVFIPVALLSIPPFPFLRSIMALAAFGLSLGFLVRNLYPVLAAAPAKTGRILLIGVFGLHAIFTLILWFGYLSIGGNFEEVIVAPAPSEDVGKVPSPP</sequence>
<dbReference type="GO" id="GO:0005794">
    <property type="term" value="C:Golgi apparatus"/>
    <property type="evidence" value="ECO:0000318"/>
    <property type="project" value="GO_Central"/>
</dbReference>
<dbReference type="HOGENOM" id="CLU_059606_2_1_1"/>
<organism evidence="3 4">
    <name type="scientific">Puccinia graminis f. sp. tritici (strain CRL 75-36-700-3 / race SCCL)</name>
    <name type="common">Black stem rust fungus</name>
    <dbReference type="NCBI Taxonomy" id="418459"/>
    <lineage>
        <taxon>Eukaryota</taxon>
        <taxon>Fungi</taxon>
        <taxon>Dikarya</taxon>
        <taxon>Basidiomycota</taxon>
        <taxon>Pucciniomycotina</taxon>
        <taxon>Pucciniomycetes</taxon>
        <taxon>Pucciniales</taxon>
        <taxon>Pucciniaceae</taxon>
        <taxon>Puccinia</taxon>
    </lineage>
</organism>
<proteinExistence type="predicted"/>
<dbReference type="GeneID" id="10534858"/>
<dbReference type="STRING" id="418459.E3KUA4"/>
<feature type="transmembrane region" description="Helical" evidence="2">
    <location>
        <begin position="285"/>
        <end position="306"/>
    </location>
</feature>
<feature type="transmembrane region" description="Helical" evidence="2">
    <location>
        <begin position="212"/>
        <end position="236"/>
    </location>
</feature>
<keyword evidence="2" id="KW-0472">Membrane</keyword>
<dbReference type="Proteomes" id="UP000008783">
    <property type="component" value="Unassembled WGS sequence"/>
</dbReference>
<feature type="transmembrane region" description="Helical" evidence="2">
    <location>
        <begin position="248"/>
        <end position="273"/>
    </location>
</feature>
<dbReference type="RefSeq" id="XP_003332298.2">
    <property type="nucleotide sequence ID" value="XM_003332250.2"/>
</dbReference>
<dbReference type="InterPro" id="IPR039765">
    <property type="entry name" value="Yip5/YIPF1/YIPF2"/>
</dbReference>
<evidence type="ECO:0000256" key="2">
    <source>
        <dbReference type="SAM" id="Phobius"/>
    </source>
</evidence>
<dbReference type="VEuPathDB" id="FungiDB:PGTG_14594"/>
<accession>E3KUA4</accession>
<dbReference type="AlphaFoldDB" id="E3KUA4"/>
<reference key="1">
    <citation type="submission" date="2007-01" db="EMBL/GenBank/DDBJ databases">
        <title>The Genome Sequence of Puccinia graminis f. sp. tritici Strain CRL 75-36-700-3.</title>
        <authorList>
            <consortium name="The Broad Institute Genome Sequencing Platform"/>
            <person name="Birren B."/>
            <person name="Lander E."/>
            <person name="Galagan J."/>
            <person name="Nusbaum C."/>
            <person name="Devon K."/>
            <person name="Cuomo C."/>
            <person name="Jaffe D."/>
            <person name="Butler J."/>
            <person name="Alvarez P."/>
            <person name="Gnerre S."/>
            <person name="Grabherr M."/>
            <person name="Mauceli E."/>
            <person name="Brockman W."/>
            <person name="Young S."/>
            <person name="LaButti K."/>
            <person name="Sykes S."/>
            <person name="DeCaprio D."/>
            <person name="Crawford M."/>
            <person name="Koehrsen M."/>
            <person name="Engels R."/>
            <person name="Montgomery P."/>
            <person name="Pearson M."/>
            <person name="Howarth C."/>
            <person name="Larson L."/>
            <person name="White J."/>
            <person name="Zeng Q."/>
            <person name="Kodira C."/>
            <person name="Yandava C."/>
            <person name="Alvarado L."/>
            <person name="O'Leary S."/>
            <person name="Szabo L."/>
            <person name="Dean R."/>
            <person name="Schein J."/>
        </authorList>
    </citation>
    <scope>NUCLEOTIDE SEQUENCE</scope>
    <source>
        <strain>CRL 75-36-700-3</strain>
    </source>
</reference>
<feature type="transmembrane region" description="Helical" evidence="2">
    <location>
        <begin position="312"/>
        <end position="330"/>
    </location>
</feature>
<keyword evidence="2" id="KW-1133">Transmembrane helix</keyword>
<gene>
    <name evidence="3" type="ORF">PGTG_14594</name>
</gene>
<evidence type="ECO:0000313" key="4">
    <source>
        <dbReference type="Proteomes" id="UP000008783"/>
    </source>
</evidence>
<dbReference type="OrthoDB" id="10256463at2759"/>
<feature type="region of interest" description="Disordered" evidence="1">
    <location>
        <begin position="129"/>
        <end position="149"/>
    </location>
</feature>
<dbReference type="KEGG" id="pgr:PGTG_14594"/>
<dbReference type="PANTHER" id="PTHR12822:SF2">
    <property type="entry name" value="PROTEIN YIPF"/>
    <property type="match status" value="1"/>
</dbReference>
<keyword evidence="2" id="KW-0812">Transmembrane</keyword>
<evidence type="ECO:0000313" key="3">
    <source>
        <dbReference type="EMBL" id="EFP87879.2"/>
    </source>
</evidence>
<keyword evidence="4" id="KW-1185">Reference proteome</keyword>
<reference evidence="4" key="2">
    <citation type="journal article" date="2011" name="Proc. Natl. Acad. Sci. U.S.A.">
        <title>Obligate biotrophy features unraveled by the genomic analysis of rust fungi.</title>
        <authorList>
            <person name="Duplessis S."/>
            <person name="Cuomo C.A."/>
            <person name="Lin Y.-C."/>
            <person name="Aerts A."/>
            <person name="Tisserant E."/>
            <person name="Veneault-Fourrey C."/>
            <person name="Joly D.L."/>
            <person name="Hacquard S."/>
            <person name="Amselem J."/>
            <person name="Cantarel B.L."/>
            <person name="Chiu R."/>
            <person name="Coutinho P.M."/>
            <person name="Feau N."/>
            <person name="Field M."/>
            <person name="Frey P."/>
            <person name="Gelhaye E."/>
            <person name="Goldberg J."/>
            <person name="Grabherr M.G."/>
            <person name="Kodira C.D."/>
            <person name="Kohler A."/>
            <person name="Kuees U."/>
            <person name="Lindquist E.A."/>
            <person name="Lucas S.M."/>
            <person name="Mago R."/>
            <person name="Mauceli E."/>
            <person name="Morin E."/>
            <person name="Murat C."/>
            <person name="Pangilinan J.L."/>
            <person name="Park R."/>
            <person name="Pearson M."/>
            <person name="Quesneville H."/>
            <person name="Rouhier N."/>
            <person name="Sakthikumar S."/>
            <person name="Salamov A.A."/>
            <person name="Schmutz J."/>
            <person name="Selles B."/>
            <person name="Shapiro H."/>
            <person name="Tanguay P."/>
            <person name="Tuskan G.A."/>
            <person name="Henrissat B."/>
            <person name="Van de Peer Y."/>
            <person name="Rouze P."/>
            <person name="Ellis J.G."/>
            <person name="Dodds P.N."/>
            <person name="Schein J.E."/>
            <person name="Zhong S."/>
            <person name="Hamelin R.C."/>
            <person name="Grigoriev I.V."/>
            <person name="Szabo L.J."/>
            <person name="Martin F."/>
        </authorList>
    </citation>
    <scope>NUCLEOTIDE SEQUENCE [LARGE SCALE GENOMIC DNA]</scope>
    <source>
        <strain evidence="4">CRL 75-36-700-3 / race SCCL</strain>
    </source>
</reference>
<dbReference type="PANTHER" id="PTHR12822">
    <property type="entry name" value="PROTEIN YIPF"/>
    <property type="match status" value="1"/>
</dbReference>
<dbReference type="GO" id="GO:0016192">
    <property type="term" value="P:vesicle-mediated transport"/>
    <property type="evidence" value="ECO:0007669"/>
    <property type="project" value="InterPro"/>
</dbReference>
<feature type="transmembrane region" description="Helical" evidence="2">
    <location>
        <begin position="342"/>
        <end position="363"/>
    </location>
</feature>
<dbReference type="InParanoid" id="E3KUA4"/>
<dbReference type="FunCoup" id="E3KUA4">
    <property type="interactions" value="270"/>
</dbReference>
<dbReference type="eggNOG" id="KOG3114">
    <property type="taxonomic scope" value="Eukaryota"/>
</dbReference>
<evidence type="ECO:0000256" key="1">
    <source>
        <dbReference type="SAM" id="MobiDB-lite"/>
    </source>
</evidence>